<name>A0AA97DCN0_9FIRM</name>
<proteinExistence type="predicted"/>
<accession>A0AA97DCN0</accession>
<dbReference type="Pfam" id="PF05272">
    <property type="entry name" value="VapE-like_dom"/>
    <property type="match status" value="1"/>
</dbReference>
<feature type="domain" description="Virulence-associated protein E-like" evidence="2">
    <location>
        <begin position="485"/>
        <end position="703"/>
    </location>
</feature>
<evidence type="ECO:0000313" key="3">
    <source>
        <dbReference type="EMBL" id="WOC33036.1"/>
    </source>
</evidence>
<evidence type="ECO:0000259" key="2">
    <source>
        <dbReference type="Pfam" id="PF05272"/>
    </source>
</evidence>
<keyword evidence="4" id="KW-1185">Reference proteome</keyword>
<reference evidence="3 4" key="1">
    <citation type="submission" date="2024-06" db="EMBL/GenBank/DDBJ databases">
        <title>Caproicibacterium argilliputei sp. nov, a novel caproic acid producing anaerobic bacterium isolated from pit mud.</title>
        <authorList>
            <person name="Xia S."/>
        </authorList>
    </citation>
    <scope>NUCLEOTIDE SEQUENCE [LARGE SCALE GENOMIC DNA]</scope>
    <source>
        <strain evidence="3 4">ZCY20-5</strain>
    </source>
</reference>
<organism evidence="3 4">
    <name type="scientific">Caproicibacterium argilliputei</name>
    <dbReference type="NCBI Taxonomy" id="3030016"/>
    <lineage>
        <taxon>Bacteria</taxon>
        <taxon>Bacillati</taxon>
        <taxon>Bacillota</taxon>
        <taxon>Clostridia</taxon>
        <taxon>Eubacteriales</taxon>
        <taxon>Oscillospiraceae</taxon>
        <taxon>Caproicibacterium</taxon>
    </lineage>
</organism>
<feature type="region of interest" description="Disordered" evidence="1">
    <location>
        <begin position="687"/>
        <end position="706"/>
    </location>
</feature>
<gene>
    <name evidence="3" type="ORF">PXC00_03925</name>
</gene>
<evidence type="ECO:0000313" key="4">
    <source>
        <dbReference type="Proteomes" id="UP001300604"/>
    </source>
</evidence>
<protein>
    <submittedName>
        <fullName evidence="3">Virulence-associated E family protein</fullName>
    </submittedName>
</protein>
<dbReference type="PANTHER" id="PTHR34985">
    <property type="entry name" value="SLR0554 PROTEIN"/>
    <property type="match status" value="1"/>
</dbReference>
<dbReference type="AlphaFoldDB" id="A0AA97DCN0"/>
<feature type="compositionally biased region" description="Basic and acidic residues" evidence="1">
    <location>
        <begin position="695"/>
        <end position="705"/>
    </location>
</feature>
<dbReference type="Proteomes" id="UP001300604">
    <property type="component" value="Chromosome"/>
</dbReference>
<reference evidence="4" key="3">
    <citation type="submission" date="2024-06" db="EMBL/GenBank/DDBJ databases">
        <authorList>
            <person name="Zeng C."/>
        </authorList>
    </citation>
    <scope>NUCLEOTIDE SEQUENCE [LARGE SCALE GENOMIC DNA]</scope>
    <source>
        <strain evidence="4">ZCY20-5</strain>
    </source>
</reference>
<dbReference type="RefSeq" id="WP_275846818.1">
    <property type="nucleotide sequence ID" value="NZ_CP135996.1"/>
</dbReference>
<dbReference type="KEGG" id="carl:PXC00_03925"/>
<sequence>MQYDRPVILSAAGSRRATLWPAQQTMLADFYDRLRVPTRSTESVDTYFALSKAQQDDLKDVGGFVLGALRGNRRGANTVESREGVTLDADNIPAGGTQGILQRVAGLGCGYCIYSTRKHRPDAPRLRIILPLDRPVTADEYEPIARKAAETIDPSMRIFDPTTFEPSRLMYWPSCCSDSEYIYQFDDKPMLSADGVLSMYTDWHDWGSWPQVPGVAEKYQSLAKRQQDPEEKKGIVGAWCKLHDIPDVLANVLSGLYTPTDRDDRVTFAAGSTTGGAILYDDGKFLYSHHATDPAGGKLCNSFDLCRIHLFGDQDNDAKPGTPVNKLPSFQAMCNYARNDPAVEDLLNEERYEQAAADFAEMTAAGGEEPPAAKADVHWMKALKVSDSGKYDHSIFNAATMLEHDPRLRGKLRLNTFSDRIEGTCPLPWAGRDAGTDTFEWKNSDDSGLRNCVEQLLGFHSADVIEDALVQVSMANAYNPVQEYLSGLAWDGQPRLDTIYRDYFGEVDNGYTRAVSRKSLVAAVARAMQPGCKYDEMVVICGPQGTYKSTFVARIGGAWASALMVSFDDPKAVAEVIQGCWIMEIPELSSMSKADTNAVKQMVSQGTDEYRAAYARHPEKHPRQCVFFGTTNDNDYLKDPTGNRRFWPIDCGDHPTKNVWDDLTPAVVDQLWAEAYARWQLGESLVLDPPEEAEAERRRSGHTERDDYEGQIAEFLEKLVPENWMKMDAAARDIFLNGTQQGEGTKLAHRDRICVLEVMRECLGWRPGWSIKQSDSRRIAKILDKQQGWKKVGVMWFGKEYGNQKGWKYGP</sequence>
<dbReference type="EMBL" id="CP135996">
    <property type="protein sequence ID" value="WOC33036.1"/>
    <property type="molecule type" value="Genomic_DNA"/>
</dbReference>
<reference evidence="4" key="2">
    <citation type="submission" date="2024-06" db="EMBL/GenBank/DDBJ databases">
        <title>Caproicibacterium argilliputei sp. nov, a novel caproic acid producing anaerobic bacterium isolated from pit mud.</title>
        <authorList>
            <person name="Zeng C."/>
        </authorList>
    </citation>
    <scope>NUCLEOTIDE SEQUENCE [LARGE SCALE GENOMIC DNA]</scope>
    <source>
        <strain evidence="4">ZCY20-5</strain>
    </source>
</reference>
<dbReference type="InterPro" id="IPR027417">
    <property type="entry name" value="P-loop_NTPase"/>
</dbReference>
<dbReference type="InterPro" id="IPR007936">
    <property type="entry name" value="VapE-like_dom"/>
</dbReference>
<dbReference type="PANTHER" id="PTHR34985:SF1">
    <property type="entry name" value="SLR0554 PROTEIN"/>
    <property type="match status" value="1"/>
</dbReference>
<dbReference type="SUPFAM" id="SSF52540">
    <property type="entry name" value="P-loop containing nucleoside triphosphate hydrolases"/>
    <property type="match status" value="1"/>
</dbReference>
<evidence type="ECO:0000256" key="1">
    <source>
        <dbReference type="SAM" id="MobiDB-lite"/>
    </source>
</evidence>